<dbReference type="AlphaFoldDB" id="A0AAX4HDZ7"/>
<dbReference type="GO" id="GO:0008941">
    <property type="term" value="F:nitric oxide dioxygenase NAD(P)H activity"/>
    <property type="evidence" value="ECO:0007669"/>
    <property type="project" value="UniProtKB-EC"/>
</dbReference>
<keyword evidence="6" id="KW-0349">Heme</keyword>
<comment type="cofactor">
    <cofactor evidence="1">
        <name>heme b</name>
        <dbReference type="ChEBI" id="CHEBI:60344"/>
    </cofactor>
</comment>
<dbReference type="RefSeq" id="XP_062878332.1">
    <property type="nucleotide sequence ID" value="XM_063022262.1"/>
</dbReference>
<dbReference type="GO" id="GO:0019825">
    <property type="term" value="F:oxygen binding"/>
    <property type="evidence" value="ECO:0007669"/>
    <property type="project" value="InterPro"/>
</dbReference>
<keyword evidence="11" id="KW-0408">Iron</keyword>
<dbReference type="FunFam" id="1.10.490.10:FF:000003">
    <property type="entry name" value="Flavohemoprotein"/>
    <property type="match status" value="1"/>
</dbReference>
<dbReference type="GO" id="GO:0046872">
    <property type="term" value="F:metal ion binding"/>
    <property type="evidence" value="ECO:0007669"/>
    <property type="project" value="UniProtKB-KW"/>
</dbReference>
<evidence type="ECO:0000256" key="11">
    <source>
        <dbReference type="ARBA" id="ARBA00023004"/>
    </source>
</evidence>
<dbReference type="InterPro" id="IPR017938">
    <property type="entry name" value="Riboflavin_synthase-like_b-brl"/>
</dbReference>
<dbReference type="CDD" id="cd06184">
    <property type="entry name" value="flavohem_like_fad_nad_binding"/>
    <property type="match status" value="1"/>
</dbReference>
<dbReference type="Gene3D" id="2.40.30.10">
    <property type="entry name" value="Translation factors"/>
    <property type="match status" value="1"/>
</dbReference>
<dbReference type="EMBL" id="CP138897">
    <property type="protein sequence ID" value="WPK25950.1"/>
    <property type="molecule type" value="Genomic_DNA"/>
</dbReference>
<dbReference type="GO" id="GO:0009636">
    <property type="term" value="P:response to toxic substance"/>
    <property type="evidence" value="ECO:0007669"/>
    <property type="project" value="UniProtKB-KW"/>
</dbReference>
<sequence length="407" mass="46004">MRFNNNLSKTFKSLTRSFSLTRSNMATAPQVYTIKELTDAQKNYIKASVPVLELSGLDLTKQFYNYMLDNYDEVKPFFNASNQVTFKQPKVLAFALLNYAKNIDDLTPLHDFVEQIVVKHVGLQVKAEHYPIVGNSLITTIKNLLGPEVATEEFVDAWVTAYGNLAQILIDAEHSLYQKQPWQGFREFTVTKLVDECADVKSVYFTPKDGGKIGMPLSGQYLGFRFITEDSDIQKSREYSISDIPHNNEYRISVRKVGDGVVSSHIHEKLKTGDTILVAPPAGRLIYQETDKDMVIFAGGIGITPLVSIIEKGLADNKSVTLLNSNRGESHRPFGEWMSELKLKYPKFTVQEYIETKLTPQDISNLELANKEVYLLGPSSYMNFVREELAKNSVQKVHSEYFGPTEV</sequence>
<dbReference type="SUPFAM" id="SSF63380">
    <property type="entry name" value="Riboflavin synthase domain-like"/>
    <property type="match status" value="1"/>
</dbReference>
<keyword evidence="10" id="KW-0521">NADP</keyword>
<keyword evidence="12" id="KW-0520">NAD</keyword>
<dbReference type="PROSITE" id="PS51384">
    <property type="entry name" value="FAD_FR"/>
    <property type="match status" value="1"/>
</dbReference>
<dbReference type="InterPro" id="IPR017927">
    <property type="entry name" value="FAD-bd_FR_type"/>
</dbReference>
<protein>
    <recommendedName>
        <fullName evidence="4">nitric oxide dioxygenase</fullName>
        <ecNumber evidence="4">1.14.12.17</ecNumber>
    </recommendedName>
</protein>
<keyword evidence="5" id="KW-0216">Detoxification</keyword>
<dbReference type="GO" id="GO:0046210">
    <property type="term" value="P:nitric oxide catabolic process"/>
    <property type="evidence" value="ECO:0007669"/>
    <property type="project" value="TreeGrafter"/>
</dbReference>
<dbReference type="GeneID" id="88174353"/>
<evidence type="ECO:0000256" key="1">
    <source>
        <dbReference type="ARBA" id="ARBA00001970"/>
    </source>
</evidence>
<evidence type="ECO:0000256" key="5">
    <source>
        <dbReference type="ARBA" id="ARBA00022575"/>
    </source>
</evidence>
<feature type="domain" description="Globin" evidence="15">
    <location>
        <begin position="36"/>
        <end position="174"/>
    </location>
</feature>
<dbReference type="PANTHER" id="PTHR43396">
    <property type="entry name" value="FLAVOHEMOPROTEIN"/>
    <property type="match status" value="1"/>
</dbReference>
<dbReference type="Pfam" id="PF00970">
    <property type="entry name" value="FAD_binding_6"/>
    <property type="match status" value="1"/>
</dbReference>
<proteinExistence type="inferred from homology"/>
<gene>
    <name evidence="17" type="ORF">PUMCH_003289</name>
</gene>
<dbReference type="GO" id="GO:0071500">
    <property type="term" value="P:cellular response to nitrosative stress"/>
    <property type="evidence" value="ECO:0007669"/>
    <property type="project" value="TreeGrafter"/>
</dbReference>
<keyword evidence="8" id="KW-0479">Metal-binding</keyword>
<dbReference type="Pfam" id="PF00042">
    <property type="entry name" value="Globin"/>
    <property type="match status" value="1"/>
</dbReference>
<evidence type="ECO:0000256" key="3">
    <source>
        <dbReference type="ARBA" id="ARBA00006401"/>
    </source>
</evidence>
<dbReference type="InterPro" id="IPR012292">
    <property type="entry name" value="Globin/Proto"/>
</dbReference>
<feature type="domain" description="FAD-binding FR-type" evidence="16">
    <location>
        <begin position="183"/>
        <end position="288"/>
    </location>
</feature>
<accession>A0AAX4HDZ7</accession>
<comment type="similarity">
    <text evidence="3">In the C-terminal section; belongs to the flavoprotein pyridine nucleotide cytochrome reductase family.</text>
</comment>
<dbReference type="Gene3D" id="1.10.490.10">
    <property type="entry name" value="Globins"/>
    <property type="match status" value="1"/>
</dbReference>
<dbReference type="GO" id="GO:0071949">
    <property type="term" value="F:FAD binding"/>
    <property type="evidence" value="ECO:0007669"/>
    <property type="project" value="TreeGrafter"/>
</dbReference>
<comment type="catalytic activity">
    <reaction evidence="14">
        <text>2 nitric oxide + NADPH + 2 O2 = 2 nitrate + NADP(+) + H(+)</text>
        <dbReference type="Rhea" id="RHEA:19465"/>
        <dbReference type="ChEBI" id="CHEBI:15378"/>
        <dbReference type="ChEBI" id="CHEBI:15379"/>
        <dbReference type="ChEBI" id="CHEBI:16480"/>
        <dbReference type="ChEBI" id="CHEBI:17632"/>
        <dbReference type="ChEBI" id="CHEBI:57783"/>
        <dbReference type="ChEBI" id="CHEBI:58349"/>
        <dbReference type="EC" id="1.14.12.17"/>
    </reaction>
</comment>
<keyword evidence="18" id="KW-1185">Reference proteome</keyword>
<dbReference type="CDD" id="cd19754">
    <property type="entry name" value="FHb_fungal-globin"/>
    <property type="match status" value="1"/>
</dbReference>
<dbReference type="GO" id="GO:0020037">
    <property type="term" value="F:heme binding"/>
    <property type="evidence" value="ECO:0007669"/>
    <property type="project" value="InterPro"/>
</dbReference>
<reference evidence="17 18" key="1">
    <citation type="submission" date="2023-10" db="EMBL/GenBank/DDBJ databases">
        <title>Draft Genome Sequence of Candida saopaulonensis from a very Premature Infant with Sepsis.</title>
        <authorList>
            <person name="Ning Y."/>
            <person name="Dai R."/>
            <person name="Xiao M."/>
            <person name="Xu Y."/>
            <person name="Yan Q."/>
            <person name="Zhang L."/>
        </authorList>
    </citation>
    <scope>NUCLEOTIDE SEQUENCE [LARGE SCALE GENOMIC DNA]</scope>
    <source>
        <strain evidence="17 18">19XY460</strain>
    </source>
</reference>
<dbReference type="PRINTS" id="PR00409">
    <property type="entry name" value="PHDIOXRDTASE"/>
</dbReference>
<evidence type="ECO:0000256" key="12">
    <source>
        <dbReference type="ARBA" id="ARBA00023027"/>
    </source>
</evidence>
<evidence type="ECO:0000256" key="13">
    <source>
        <dbReference type="ARBA" id="ARBA00048649"/>
    </source>
</evidence>
<dbReference type="Gene3D" id="3.40.50.80">
    <property type="entry name" value="Nucleotide-binding domain of ferredoxin-NADP reductase (FNR) module"/>
    <property type="match status" value="1"/>
</dbReference>
<keyword evidence="7" id="KW-0285">Flavoprotein</keyword>
<dbReference type="InterPro" id="IPR008333">
    <property type="entry name" value="Cbr1-like_FAD-bd_dom"/>
</dbReference>
<dbReference type="SUPFAM" id="SSF52343">
    <property type="entry name" value="Ferredoxin reductase-like, C-terminal NADP-linked domain"/>
    <property type="match status" value="1"/>
</dbReference>
<evidence type="ECO:0000256" key="9">
    <source>
        <dbReference type="ARBA" id="ARBA00022827"/>
    </source>
</evidence>
<evidence type="ECO:0000256" key="6">
    <source>
        <dbReference type="ARBA" id="ARBA00022617"/>
    </source>
</evidence>
<evidence type="ECO:0000256" key="4">
    <source>
        <dbReference type="ARBA" id="ARBA00012229"/>
    </source>
</evidence>
<organism evidence="17 18">
    <name type="scientific">Australozyma saopauloensis</name>
    <dbReference type="NCBI Taxonomy" id="291208"/>
    <lineage>
        <taxon>Eukaryota</taxon>
        <taxon>Fungi</taxon>
        <taxon>Dikarya</taxon>
        <taxon>Ascomycota</taxon>
        <taxon>Saccharomycotina</taxon>
        <taxon>Pichiomycetes</taxon>
        <taxon>Metschnikowiaceae</taxon>
        <taxon>Australozyma</taxon>
    </lineage>
</organism>
<keyword evidence="9" id="KW-0274">FAD</keyword>
<comment type="cofactor">
    <cofactor evidence="2">
        <name>FAD</name>
        <dbReference type="ChEBI" id="CHEBI:57692"/>
    </cofactor>
</comment>
<evidence type="ECO:0000256" key="8">
    <source>
        <dbReference type="ARBA" id="ARBA00022723"/>
    </source>
</evidence>
<comment type="catalytic activity">
    <reaction evidence="13">
        <text>2 nitric oxide + NADH + 2 O2 = 2 nitrate + NAD(+) + H(+)</text>
        <dbReference type="Rhea" id="RHEA:19469"/>
        <dbReference type="ChEBI" id="CHEBI:15378"/>
        <dbReference type="ChEBI" id="CHEBI:15379"/>
        <dbReference type="ChEBI" id="CHEBI:16480"/>
        <dbReference type="ChEBI" id="CHEBI:17632"/>
        <dbReference type="ChEBI" id="CHEBI:57540"/>
        <dbReference type="ChEBI" id="CHEBI:57945"/>
        <dbReference type="EC" id="1.14.12.17"/>
    </reaction>
</comment>
<evidence type="ECO:0000313" key="17">
    <source>
        <dbReference type="EMBL" id="WPK25950.1"/>
    </source>
</evidence>
<evidence type="ECO:0000256" key="7">
    <source>
        <dbReference type="ARBA" id="ARBA00022630"/>
    </source>
</evidence>
<dbReference type="InterPro" id="IPR000971">
    <property type="entry name" value="Globin"/>
</dbReference>
<evidence type="ECO:0000259" key="15">
    <source>
        <dbReference type="PROSITE" id="PS01033"/>
    </source>
</evidence>
<dbReference type="Proteomes" id="UP001338582">
    <property type="component" value="Chromosome 4"/>
</dbReference>
<dbReference type="EC" id="1.14.12.17" evidence="4"/>
<evidence type="ECO:0000256" key="14">
    <source>
        <dbReference type="ARBA" id="ARBA00049433"/>
    </source>
</evidence>
<evidence type="ECO:0000313" key="18">
    <source>
        <dbReference type="Proteomes" id="UP001338582"/>
    </source>
</evidence>
<dbReference type="PROSITE" id="PS01033">
    <property type="entry name" value="GLOBIN"/>
    <property type="match status" value="1"/>
</dbReference>
<dbReference type="InterPro" id="IPR039261">
    <property type="entry name" value="FNR_nucleotide-bd"/>
</dbReference>
<dbReference type="SUPFAM" id="SSF46458">
    <property type="entry name" value="Globin-like"/>
    <property type="match status" value="1"/>
</dbReference>
<evidence type="ECO:0000256" key="10">
    <source>
        <dbReference type="ARBA" id="ARBA00022857"/>
    </source>
</evidence>
<dbReference type="InterPro" id="IPR009050">
    <property type="entry name" value="Globin-like_sf"/>
</dbReference>
<name>A0AAX4HDZ7_9ASCO</name>
<dbReference type="KEGG" id="asau:88174353"/>
<evidence type="ECO:0000256" key="2">
    <source>
        <dbReference type="ARBA" id="ARBA00001974"/>
    </source>
</evidence>
<dbReference type="PANTHER" id="PTHR43396:SF3">
    <property type="entry name" value="FLAVOHEMOPROTEIN"/>
    <property type="match status" value="1"/>
</dbReference>
<evidence type="ECO:0000259" key="16">
    <source>
        <dbReference type="PROSITE" id="PS51384"/>
    </source>
</evidence>